<dbReference type="GO" id="GO:0000160">
    <property type="term" value="P:phosphorelay signal transduction system"/>
    <property type="evidence" value="ECO:0007669"/>
    <property type="project" value="InterPro"/>
</dbReference>
<dbReference type="InterPro" id="IPR000160">
    <property type="entry name" value="GGDEF_dom"/>
</dbReference>
<feature type="modified residue" description="4-aspartylphosphate" evidence="4">
    <location>
        <position position="77"/>
    </location>
</feature>
<evidence type="ECO:0000313" key="8">
    <source>
        <dbReference type="Proteomes" id="UP000238949"/>
    </source>
</evidence>
<keyword evidence="4" id="KW-0597">Phosphoprotein</keyword>
<comment type="catalytic activity">
    <reaction evidence="3">
        <text>2 GTP = 3',3'-c-di-GMP + 2 diphosphate</text>
        <dbReference type="Rhea" id="RHEA:24898"/>
        <dbReference type="ChEBI" id="CHEBI:33019"/>
        <dbReference type="ChEBI" id="CHEBI:37565"/>
        <dbReference type="ChEBI" id="CHEBI:58805"/>
        <dbReference type="EC" id="2.7.7.65"/>
    </reaction>
</comment>
<dbReference type="GO" id="GO:1902201">
    <property type="term" value="P:negative regulation of bacterial-type flagellum-dependent cell motility"/>
    <property type="evidence" value="ECO:0007669"/>
    <property type="project" value="TreeGrafter"/>
</dbReference>
<evidence type="ECO:0000313" key="7">
    <source>
        <dbReference type="EMBL" id="PRO73176.1"/>
    </source>
</evidence>
<dbReference type="InterPro" id="IPR050469">
    <property type="entry name" value="Diguanylate_Cyclase"/>
</dbReference>
<dbReference type="Gene3D" id="3.30.70.270">
    <property type="match status" value="1"/>
</dbReference>
<organism evidence="7 8">
    <name type="scientific">Alteromonas alba</name>
    <dbReference type="NCBI Taxonomy" id="2079529"/>
    <lineage>
        <taxon>Bacteria</taxon>
        <taxon>Pseudomonadati</taxon>
        <taxon>Pseudomonadota</taxon>
        <taxon>Gammaproteobacteria</taxon>
        <taxon>Alteromonadales</taxon>
        <taxon>Alteromonadaceae</taxon>
        <taxon>Alteromonas/Salinimonas group</taxon>
        <taxon>Alteromonas</taxon>
    </lineage>
</organism>
<dbReference type="FunFam" id="3.30.70.270:FF:000001">
    <property type="entry name" value="Diguanylate cyclase domain protein"/>
    <property type="match status" value="1"/>
</dbReference>
<dbReference type="EMBL" id="PVNP01000142">
    <property type="protein sequence ID" value="PRO73176.1"/>
    <property type="molecule type" value="Genomic_DNA"/>
</dbReference>
<dbReference type="SMART" id="SM00267">
    <property type="entry name" value="GGDEF"/>
    <property type="match status" value="1"/>
</dbReference>
<name>A0A2S9V9N5_9ALTE</name>
<evidence type="ECO:0000256" key="4">
    <source>
        <dbReference type="PROSITE-ProRule" id="PRU00169"/>
    </source>
</evidence>
<dbReference type="InterPro" id="IPR011006">
    <property type="entry name" value="CheY-like_superfamily"/>
</dbReference>
<dbReference type="Pfam" id="PF00072">
    <property type="entry name" value="Response_reg"/>
    <property type="match status" value="1"/>
</dbReference>
<dbReference type="Gene3D" id="3.40.50.2300">
    <property type="match status" value="1"/>
</dbReference>
<dbReference type="SUPFAM" id="SSF55073">
    <property type="entry name" value="Nucleotide cyclase"/>
    <property type="match status" value="1"/>
</dbReference>
<feature type="domain" description="GGDEF" evidence="6">
    <location>
        <begin position="187"/>
        <end position="321"/>
    </location>
</feature>
<gene>
    <name evidence="7" type="ORF">C6Y40_13065</name>
</gene>
<protein>
    <recommendedName>
        <fullName evidence="2">diguanylate cyclase</fullName>
        <ecNumber evidence="2">2.7.7.65</ecNumber>
    </recommendedName>
</protein>
<keyword evidence="8" id="KW-1185">Reference proteome</keyword>
<dbReference type="GO" id="GO:0052621">
    <property type="term" value="F:diguanylate cyclase activity"/>
    <property type="evidence" value="ECO:0007669"/>
    <property type="project" value="UniProtKB-EC"/>
</dbReference>
<dbReference type="EC" id="2.7.7.65" evidence="2"/>
<sequence length="321" mass="36055">MLATTHLFNGGSKVPLMSIQSTKNIESCLVLIVDDDHLSSTLVANILNNLCRSFTASSAADAIEFCENKLPDLLVVDVNMPDINGLELCRQLKARNDTADIPVIFITADLGKDAQVDCWEAGGNDFVTKPVVAQTIVHRVRNQLLSKLRLDALRKLSYEDSLTGLYNRNYLNEEYPRLSRQLMRNHQPLGLIIFDVDYFKQYNDIYGHLKGDICLEKVSAVLKRYTRRARDAVVRYGGEEFIMLLPNTGLSGTREIANQILTDIYQLEIAHKHSPFERVTLSAGAVSIQNIERYPLNDVIEQADINLYDAKLKGKNKVVTG</sequence>
<reference evidence="8" key="1">
    <citation type="journal article" date="2020" name="Int. J. Syst. Evol. Microbiol.">
        <title>Alteromonas alba sp. nov., a marine bacterium isolated from the seawater of the West Pacific Ocean.</title>
        <authorList>
            <person name="Sun C."/>
            <person name="Wu Y.-H."/>
            <person name="Xamxidin M."/>
            <person name="Cheng H."/>
            <person name="Xu X.-W."/>
        </authorList>
    </citation>
    <scope>NUCLEOTIDE SEQUENCE [LARGE SCALE GENOMIC DNA]</scope>
    <source>
        <strain evidence="8">190</strain>
    </source>
</reference>
<dbReference type="InterPro" id="IPR043128">
    <property type="entry name" value="Rev_trsase/Diguanyl_cyclase"/>
</dbReference>
<feature type="domain" description="Response regulatory" evidence="5">
    <location>
        <begin position="29"/>
        <end position="144"/>
    </location>
</feature>
<comment type="caution">
    <text evidence="7">The sequence shown here is derived from an EMBL/GenBank/DDBJ whole genome shotgun (WGS) entry which is preliminary data.</text>
</comment>
<accession>A0A2S9V9N5</accession>
<dbReference type="Proteomes" id="UP000238949">
    <property type="component" value="Unassembled WGS sequence"/>
</dbReference>
<dbReference type="PANTHER" id="PTHR45138">
    <property type="entry name" value="REGULATORY COMPONENTS OF SENSORY TRANSDUCTION SYSTEM"/>
    <property type="match status" value="1"/>
</dbReference>
<dbReference type="SUPFAM" id="SSF52172">
    <property type="entry name" value="CheY-like"/>
    <property type="match status" value="1"/>
</dbReference>
<dbReference type="InterPro" id="IPR029787">
    <property type="entry name" value="Nucleotide_cyclase"/>
</dbReference>
<evidence type="ECO:0000256" key="3">
    <source>
        <dbReference type="ARBA" id="ARBA00034247"/>
    </source>
</evidence>
<proteinExistence type="predicted"/>
<evidence type="ECO:0000259" key="5">
    <source>
        <dbReference type="PROSITE" id="PS50110"/>
    </source>
</evidence>
<dbReference type="PANTHER" id="PTHR45138:SF9">
    <property type="entry name" value="DIGUANYLATE CYCLASE DGCM-RELATED"/>
    <property type="match status" value="1"/>
</dbReference>
<dbReference type="InterPro" id="IPR001789">
    <property type="entry name" value="Sig_transdc_resp-reg_receiver"/>
</dbReference>
<dbReference type="PROSITE" id="PS50887">
    <property type="entry name" value="GGDEF"/>
    <property type="match status" value="1"/>
</dbReference>
<dbReference type="AlphaFoldDB" id="A0A2S9V9N5"/>
<dbReference type="CDD" id="cd01949">
    <property type="entry name" value="GGDEF"/>
    <property type="match status" value="1"/>
</dbReference>
<dbReference type="PROSITE" id="PS50110">
    <property type="entry name" value="RESPONSE_REGULATORY"/>
    <property type="match status" value="1"/>
</dbReference>
<dbReference type="OrthoDB" id="9812260at2"/>
<evidence type="ECO:0000256" key="2">
    <source>
        <dbReference type="ARBA" id="ARBA00012528"/>
    </source>
</evidence>
<evidence type="ECO:0000259" key="6">
    <source>
        <dbReference type="PROSITE" id="PS50887"/>
    </source>
</evidence>
<comment type="cofactor">
    <cofactor evidence="1">
        <name>Mg(2+)</name>
        <dbReference type="ChEBI" id="CHEBI:18420"/>
    </cofactor>
</comment>
<dbReference type="Pfam" id="PF00990">
    <property type="entry name" value="GGDEF"/>
    <property type="match status" value="1"/>
</dbReference>
<dbReference type="GO" id="GO:0005886">
    <property type="term" value="C:plasma membrane"/>
    <property type="evidence" value="ECO:0007669"/>
    <property type="project" value="TreeGrafter"/>
</dbReference>
<dbReference type="NCBIfam" id="TIGR00254">
    <property type="entry name" value="GGDEF"/>
    <property type="match status" value="1"/>
</dbReference>
<evidence type="ECO:0000256" key="1">
    <source>
        <dbReference type="ARBA" id="ARBA00001946"/>
    </source>
</evidence>
<dbReference type="SMART" id="SM00448">
    <property type="entry name" value="REC"/>
    <property type="match status" value="1"/>
</dbReference>
<dbReference type="GO" id="GO:0043709">
    <property type="term" value="P:cell adhesion involved in single-species biofilm formation"/>
    <property type="evidence" value="ECO:0007669"/>
    <property type="project" value="TreeGrafter"/>
</dbReference>